<accession>A0A511NCK2</accession>
<sequence>MLTIILLTNPVKVTYAVLFSGLLLAGIVLLIAGILNMMSKNRTGLELDNNGLLFLGTPLGRKLGRVQWQDIQSIQPAKVYNTNQLLMTFTDPQRYAAKVTNPQSRKIIIENGFPLNADELDISFQDMQTLVTEYYHRYRS</sequence>
<dbReference type="EMBL" id="BJXC01000001">
    <property type="protein sequence ID" value="GEM50542.1"/>
    <property type="molecule type" value="Genomic_DNA"/>
</dbReference>
<protein>
    <submittedName>
        <fullName evidence="2">Uncharacterized protein</fullName>
    </submittedName>
</protein>
<name>A0A511NCK2_9FLAO</name>
<feature type="transmembrane region" description="Helical" evidence="1">
    <location>
        <begin position="15"/>
        <end position="35"/>
    </location>
</feature>
<keyword evidence="1" id="KW-0812">Transmembrane</keyword>
<evidence type="ECO:0000313" key="2">
    <source>
        <dbReference type="EMBL" id="GEM50542.1"/>
    </source>
</evidence>
<organism evidence="2 3">
    <name type="scientific">Empedobacter brevis NBRC 14943 = ATCC 43319</name>
    <dbReference type="NCBI Taxonomy" id="1218108"/>
    <lineage>
        <taxon>Bacteria</taxon>
        <taxon>Pseudomonadati</taxon>
        <taxon>Bacteroidota</taxon>
        <taxon>Flavobacteriia</taxon>
        <taxon>Flavobacteriales</taxon>
        <taxon>Weeksellaceae</taxon>
        <taxon>Empedobacter</taxon>
    </lineage>
</organism>
<dbReference type="STRING" id="1218108.GCA_000382425_00331"/>
<evidence type="ECO:0000313" key="3">
    <source>
        <dbReference type="Proteomes" id="UP000321245"/>
    </source>
</evidence>
<keyword evidence="1" id="KW-0472">Membrane</keyword>
<keyword evidence="3" id="KW-1185">Reference proteome</keyword>
<proteinExistence type="predicted"/>
<keyword evidence="1" id="KW-1133">Transmembrane helix</keyword>
<dbReference type="InterPro" id="IPR048136">
    <property type="entry name" value="STM3941-like"/>
</dbReference>
<dbReference type="AlphaFoldDB" id="A0A511NCK2"/>
<dbReference type="Proteomes" id="UP000321245">
    <property type="component" value="Unassembled WGS sequence"/>
</dbReference>
<dbReference type="NCBIfam" id="NF041635">
    <property type="entry name" value="STM3941_fam"/>
    <property type="match status" value="1"/>
</dbReference>
<evidence type="ECO:0000256" key="1">
    <source>
        <dbReference type="SAM" id="Phobius"/>
    </source>
</evidence>
<comment type="caution">
    <text evidence="2">The sequence shown here is derived from an EMBL/GenBank/DDBJ whole genome shotgun (WGS) entry which is preliminary data.</text>
</comment>
<reference evidence="2 3" key="1">
    <citation type="submission" date="2019-07" db="EMBL/GenBank/DDBJ databases">
        <title>Whole genome shotgun sequence of Empedobacter brevis NBRC 14943.</title>
        <authorList>
            <person name="Hosoyama A."/>
            <person name="Uohara A."/>
            <person name="Ohji S."/>
            <person name="Ichikawa N."/>
        </authorList>
    </citation>
    <scope>NUCLEOTIDE SEQUENCE [LARGE SCALE GENOMIC DNA]</scope>
    <source>
        <strain evidence="2 3">NBRC 14943</strain>
    </source>
</reference>
<gene>
    <name evidence="2" type="ORF">EB1_03320</name>
</gene>